<protein>
    <submittedName>
        <fullName evidence="3">DUF58 domain-containing protein</fullName>
    </submittedName>
</protein>
<keyword evidence="1" id="KW-0812">Transmembrane</keyword>
<evidence type="ECO:0000259" key="2">
    <source>
        <dbReference type="Pfam" id="PF01882"/>
    </source>
</evidence>
<dbReference type="RefSeq" id="WP_171717044.1">
    <property type="nucleotide sequence ID" value="NZ_WHOB01000021.1"/>
</dbReference>
<keyword evidence="1" id="KW-0472">Membrane</keyword>
<dbReference type="Pfam" id="PF01882">
    <property type="entry name" value="DUF58"/>
    <property type="match status" value="1"/>
</dbReference>
<dbReference type="InterPro" id="IPR002881">
    <property type="entry name" value="DUF58"/>
</dbReference>
<feature type="transmembrane region" description="Helical" evidence="1">
    <location>
        <begin position="16"/>
        <end position="33"/>
    </location>
</feature>
<keyword evidence="1" id="KW-1133">Transmembrane helix</keyword>
<keyword evidence="4" id="KW-1185">Reference proteome</keyword>
<name>A0ABX1YG33_9BACL</name>
<dbReference type="Proteomes" id="UP000596857">
    <property type="component" value="Unassembled WGS sequence"/>
</dbReference>
<organism evidence="3 4">
    <name type="scientific">Paenibacillus phytohabitans</name>
    <dbReference type="NCBI Taxonomy" id="2654978"/>
    <lineage>
        <taxon>Bacteria</taxon>
        <taxon>Bacillati</taxon>
        <taxon>Bacillota</taxon>
        <taxon>Bacilli</taxon>
        <taxon>Bacillales</taxon>
        <taxon>Paenibacillaceae</taxon>
        <taxon>Paenibacillus</taxon>
    </lineage>
</organism>
<evidence type="ECO:0000256" key="1">
    <source>
        <dbReference type="SAM" id="Phobius"/>
    </source>
</evidence>
<evidence type="ECO:0000313" key="3">
    <source>
        <dbReference type="EMBL" id="NOU79131.1"/>
    </source>
</evidence>
<dbReference type="PANTHER" id="PTHR34351">
    <property type="entry name" value="SLR1927 PROTEIN-RELATED"/>
    <property type="match status" value="1"/>
</dbReference>
<evidence type="ECO:0000313" key="4">
    <source>
        <dbReference type="Proteomes" id="UP000596857"/>
    </source>
</evidence>
<accession>A0ABX1YG33</accession>
<feature type="domain" description="DUF58" evidence="2">
    <location>
        <begin position="214"/>
        <end position="362"/>
    </location>
</feature>
<dbReference type="EMBL" id="WHOB01000021">
    <property type="protein sequence ID" value="NOU79131.1"/>
    <property type="molecule type" value="Genomic_DNA"/>
</dbReference>
<sequence length="416" mass="46407">MRSILAGAAAVIQPRKFMGVLAIWVITLLYVLFQGGKTSFMLFIMVSVLILYLIIGGLGGVRRAKGTRSLYSEQDKPDLLYAGGYLRVKLNVNIPGFLPLPYVVVREILKRHNGESWVFEESLVPSLRGRGELLFQTPVLERGCYTFESTDILSEDIFGLMEHKGTFKAEGRFRVLPRAVVVPRWQLYERRARLSGPQASLLQSRRETTQINGVRDYVYGDRLTRIHWNATAKTGAWKSKEFEHESVPRTILVLDGSAGAYYSSGQFELAVSIAASLLGFGIRERIGIGLCCLDKDTKVFSPAEGSAERQKMIQYLIDINAEGRGPLITRLDKAQRMFPKGAYFVLISPQSGKPVLDTLRWADSHGLTPSHIHVRNPAAKNRGEEWAEVLKSRGITSYNVSSLHELPAVLGGDPVR</sequence>
<proteinExistence type="predicted"/>
<dbReference type="PANTHER" id="PTHR34351:SF2">
    <property type="entry name" value="DUF58 DOMAIN-CONTAINING PROTEIN"/>
    <property type="match status" value="1"/>
</dbReference>
<reference evidence="3 4" key="1">
    <citation type="submission" date="2019-10" db="EMBL/GenBank/DDBJ databases">
        <title>Description of Paenibacillus terricola sp. nov.</title>
        <authorList>
            <person name="Carlier A."/>
            <person name="Qi S."/>
        </authorList>
    </citation>
    <scope>NUCLEOTIDE SEQUENCE [LARGE SCALE GENOMIC DNA]</scope>
    <source>
        <strain evidence="3 4">LMG 31459</strain>
    </source>
</reference>
<comment type="caution">
    <text evidence="3">The sequence shown here is derived from an EMBL/GenBank/DDBJ whole genome shotgun (WGS) entry which is preliminary data.</text>
</comment>
<gene>
    <name evidence="3" type="ORF">GC101_09580</name>
</gene>
<feature type="transmembrane region" description="Helical" evidence="1">
    <location>
        <begin position="39"/>
        <end position="61"/>
    </location>
</feature>